<reference key="1">
    <citation type="submission" date="2010-11" db="EMBL/GenBank/DDBJ databases">
        <title>The complete genome of Leadbetterella byssophila DSM 17132.</title>
        <authorList>
            <consortium name="US DOE Joint Genome Institute (JGI-PGF)"/>
            <person name="Lucas S."/>
            <person name="Copeland A."/>
            <person name="Lapidus A."/>
            <person name="Glavina del Rio T."/>
            <person name="Dalin E."/>
            <person name="Tice H."/>
            <person name="Bruce D."/>
            <person name="Goodwin L."/>
            <person name="Pitluck S."/>
            <person name="Kyrpides N."/>
            <person name="Mavromatis K."/>
            <person name="Ivanova N."/>
            <person name="Teshima H."/>
            <person name="Brettin T."/>
            <person name="Detter J.C."/>
            <person name="Han C."/>
            <person name="Tapia R."/>
            <person name="Land M."/>
            <person name="Hauser L."/>
            <person name="Markowitz V."/>
            <person name="Cheng J.-F."/>
            <person name="Hugenholtz P."/>
            <person name="Woyke T."/>
            <person name="Wu D."/>
            <person name="Tindall B."/>
            <person name="Pomrenke H.G."/>
            <person name="Brambilla E."/>
            <person name="Klenk H.-P."/>
            <person name="Eisen J.A."/>
        </authorList>
    </citation>
    <scope>NUCLEOTIDE SEQUENCE [LARGE SCALE GENOMIC DNA]</scope>
    <source>
        <strain>DSM 17132</strain>
    </source>
</reference>
<dbReference type="eggNOG" id="COG4122">
    <property type="taxonomic scope" value="Bacteria"/>
</dbReference>
<dbReference type="RefSeq" id="WP_013407385.1">
    <property type="nucleotide sequence ID" value="NC_014655.1"/>
</dbReference>
<dbReference type="PANTHER" id="PTHR43836">
    <property type="entry name" value="CATECHOL O-METHYLTRANSFERASE 1-RELATED"/>
    <property type="match status" value="1"/>
</dbReference>
<keyword evidence="2" id="KW-1185">Reference proteome</keyword>
<protein>
    <submittedName>
        <fullName evidence="1">O-methyltransferase-like protein</fullName>
    </submittedName>
</protein>
<dbReference type="Pfam" id="PF13578">
    <property type="entry name" value="Methyltransf_24"/>
    <property type="match status" value="1"/>
</dbReference>
<organism evidence="1 2">
    <name type="scientific">Leadbetterella byssophila (strain DSM 17132 / JCM 16389 / KACC 11308 / NBRC 106382 / 4M15)</name>
    <dbReference type="NCBI Taxonomy" id="649349"/>
    <lineage>
        <taxon>Bacteria</taxon>
        <taxon>Pseudomonadati</taxon>
        <taxon>Bacteroidota</taxon>
        <taxon>Cytophagia</taxon>
        <taxon>Cytophagales</taxon>
        <taxon>Leadbetterellaceae</taxon>
        <taxon>Leadbetterella</taxon>
    </lineage>
</organism>
<dbReference type="Gene3D" id="3.40.50.150">
    <property type="entry name" value="Vaccinia Virus protein VP39"/>
    <property type="match status" value="1"/>
</dbReference>
<dbReference type="EMBL" id="CP002305">
    <property type="protein sequence ID" value="ADQ16333.1"/>
    <property type="molecule type" value="Genomic_DNA"/>
</dbReference>
<accession>E4RY05</accession>
<dbReference type="Proteomes" id="UP000007435">
    <property type="component" value="Chromosome"/>
</dbReference>
<sequence>MLFDFLRYYIKAGNAHSIHSPFVFELYTKIYKDFTPQEEFQELENLRKKLRADDRAIQITDFGAGSHYKNRTIKDIAKHALKSPFWAQFFYRIIRHYNYSHILELGTSLGLTTSYLAKAAPTGKVYTLEGCPQTLQVAEENFDQLELSHIHTYVGNIDQTLPDLLERIEKLDFALLDANHRYTPTLSYFEQCLAKVHERSVLVFDDIYWSDEMKKAWQEIQKRKEVSLSLDFFHVGMVFFRKGVEKQHFVLK</sequence>
<dbReference type="CDD" id="cd02440">
    <property type="entry name" value="AdoMet_MTases"/>
    <property type="match status" value="1"/>
</dbReference>
<dbReference type="SUPFAM" id="SSF53335">
    <property type="entry name" value="S-adenosyl-L-methionine-dependent methyltransferases"/>
    <property type="match status" value="1"/>
</dbReference>
<proteinExistence type="predicted"/>
<dbReference type="OrthoDB" id="5464618at2"/>
<gene>
    <name evidence="1" type="ordered locus">Lbys_0567</name>
</gene>
<dbReference type="KEGG" id="lby:Lbys_0567"/>
<dbReference type="InterPro" id="IPR029063">
    <property type="entry name" value="SAM-dependent_MTases_sf"/>
</dbReference>
<dbReference type="PANTHER" id="PTHR43836:SF2">
    <property type="entry name" value="CATECHOL O-METHYLTRANSFERASE 1-RELATED"/>
    <property type="match status" value="1"/>
</dbReference>
<dbReference type="GO" id="GO:0008171">
    <property type="term" value="F:O-methyltransferase activity"/>
    <property type="evidence" value="ECO:0007669"/>
    <property type="project" value="TreeGrafter"/>
</dbReference>
<evidence type="ECO:0000313" key="1">
    <source>
        <dbReference type="EMBL" id="ADQ16333.1"/>
    </source>
</evidence>
<dbReference type="AlphaFoldDB" id="E4RY05"/>
<dbReference type="HOGENOM" id="CLU_083598_0_0_10"/>
<name>E4RY05_LEAB4</name>
<evidence type="ECO:0000313" key="2">
    <source>
        <dbReference type="Proteomes" id="UP000007435"/>
    </source>
</evidence>
<reference evidence="1 2" key="2">
    <citation type="journal article" date="2011" name="Stand. Genomic Sci.">
        <title>Complete genome sequence of Leadbetterella byssophila type strain (4M15).</title>
        <authorList>
            <person name="Abt B."/>
            <person name="Teshima H."/>
            <person name="Lucas S."/>
            <person name="Lapidus A."/>
            <person name="Del Rio T.G."/>
            <person name="Nolan M."/>
            <person name="Tice H."/>
            <person name="Cheng J.F."/>
            <person name="Pitluck S."/>
            <person name="Liolios K."/>
            <person name="Pagani I."/>
            <person name="Ivanova N."/>
            <person name="Mavromatis K."/>
            <person name="Pati A."/>
            <person name="Tapia R."/>
            <person name="Han C."/>
            <person name="Goodwin L."/>
            <person name="Chen A."/>
            <person name="Palaniappan K."/>
            <person name="Land M."/>
            <person name="Hauser L."/>
            <person name="Chang Y.J."/>
            <person name="Jeffries C.D."/>
            <person name="Rohde M."/>
            <person name="Goker M."/>
            <person name="Tindall B.J."/>
            <person name="Detter J.C."/>
            <person name="Woyke T."/>
            <person name="Bristow J."/>
            <person name="Eisen J.A."/>
            <person name="Markowitz V."/>
            <person name="Hugenholtz P."/>
            <person name="Klenk H.P."/>
            <person name="Kyrpides N.C."/>
        </authorList>
    </citation>
    <scope>NUCLEOTIDE SEQUENCE [LARGE SCALE GENOMIC DNA]</scope>
    <source>
        <strain evidence="2">DSM 17132 / JCM 16389 / KACC 11308 / NBRC 106382 / 4M15</strain>
    </source>
</reference>
<dbReference type="STRING" id="649349.Lbys_0567"/>